<feature type="compositionally biased region" description="Low complexity" evidence="8">
    <location>
        <begin position="328"/>
        <end position="339"/>
    </location>
</feature>
<feature type="domain" description="C2H2-type" evidence="10">
    <location>
        <begin position="108"/>
        <end position="130"/>
    </location>
</feature>
<dbReference type="Gene3D" id="3.30.160.60">
    <property type="entry name" value="Classic Zinc Finger"/>
    <property type="match status" value="2"/>
</dbReference>
<dbReference type="InterPro" id="IPR017907">
    <property type="entry name" value="Znf_RING_CS"/>
</dbReference>
<evidence type="ECO:0000256" key="4">
    <source>
        <dbReference type="ARBA" id="ARBA00022771"/>
    </source>
</evidence>
<organism evidence="11 12">
    <name type="scientific">Lentinus tigrinus ALCF2SS1-6</name>
    <dbReference type="NCBI Taxonomy" id="1328759"/>
    <lineage>
        <taxon>Eukaryota</taxon>
        <taxon>Fungi</taxon>
        <taxon>Dikarya</taxon>
        <taxon>Basidiomycota</taxon>
        <taxon>Agaricomycotina</taxon>
        <taxon>Agaricomycetes</taxon>
        <taxon>Polyporales</taxon>
        <taxon>Polyporaceae</taxon>
        <taxon>Lentinus</taxon>
    </lineage>
</organism>
<keyword evidence="4 7" id="KW-0863">Zinc-finger</keyword>
<feature type="region of interest" description="Disordered" evidence="8">
    <location>
        <begin position="514"/>
        <end position="590"/>
    </location>
</feature>
<dbReference type="InterPro" id="IPR001841">
    <property type="entry name" value="Znf_RING"/>
</dbReference>
<gene>
    <name evidence="11" type="ORF">L227DRAFT_655832</name>
</gene>
<dbReference type="SUPFAM" id="SSF57850">
    <property type="entry name" value="RING/U-box"/>
    <property type="match status" value="1"/>
</dbReference>
<dbReference type="InterPro" id="IPR013083">
    <property type="entry name" value="Znf_RING/FYVE/PHD"/>
</dbReference>
<feature type="compositionally biased region" description="Low complexity" evidence="8">
    <location>
        <begin position="574"/>
        <end position="585"/>
    </location>
</feature>
<feature type="compositionally biased region" description="Polar residues" evidence="8">
    <location>
        <begin position="481"/>
        <end position="493"/>
    </location>
</feature>
<evidence type="ECO:0000256" key="6">
    <source>
        <dbReference type="ARBA" id="ARBA00023242"/>
    </source>
</evidence>
<evidence type="ECO:0000256" key="3">
    <source>
        <dbReference type="ARBA" id="ARBA00022737"/>
    </source>
</evidence>
<feature type="compositionally biased region" description="Polar residues" evidence="8">
    <location>
        <begin position="430"/>
        <end position="441"/>
    </location>
</feature>
<dbReference type="PROSITE" id="PS50157">
    <property type="entry name" value="ZINC_FINGER_C2H2_2"/>
    <property type="match status" value="3"/>
</dbReference>
<evidence type="ECO:0000313" key="12">
    <source>
        <dbReference type="Proteomes" id="UP000313359"/>
    </source>
</evidence>
<keyword evidence="3" id="KW-0677">Repeat</keyword>
<dbReference type="SMART" id="SM00184">
    <property type="entry name" value="RING"/>
    <property type="match status" value="1"/>
</dbReference>
<feature type="domain" description="C2H2-type" evidence="10">
    <location>
        <begin position="82"/>
        <end position="107"/>
    </location>
</feature>
<feature type="region of interest" description="Disordered" evidence="8">
    <location>
        <begin position="426"/>
        <end position="493"/>
    </location>
</feature>
<evidence type="ECO:0000259" key="9">
    <source>
        <dbReference type="PROSITE" id="PS50089"/>
    </source>
</evidence>
<evidence type="ECO:0000256" key="7">
    <source>
        <dbReference type="PROSITE-ProRule" id="PRU00042"/>
    </source>
</evidence>
<keyword evidence="2" id="KW-0479">Metal-binding</keyword>
<sequence>MPLCSTCSKSLKSEAALIQHCKDKSHLYVAPKVTQPVPSSSSGAATSSYALTVYECLVCSVSFNSQTAYAQHNASKHPPKPFKCAPCKLEFSSAEALGLHFRHSAVHPKCPQCDSAFIDQAQLDWHQTIHPKCTQCGSIFPNRTRLDEHVALAHPPTVKCVPCGREFKSEADRKQHYHASSNHPTCFVCREGFADDAEIDNHLSGAHQESRCKSCNRQFRSVDDLHGHYLASSAHPHCAVCEVGFADDESCDKHMETNHPRPPRMPSPPHRMPSPPPRMPSPPPRMPSPPPRMPSPPPLMPSLPPRMPSPMSSIVSHMPTAEPSSLETQIPSQSTQSSPLVQRPKLNGVVTSATLASVGDKSEPDDDTYQTVEASSHVQRAVSEPTVMTVSSIGYSSVHDEAATAWRSPTLSERSVDYAHIRGMARHPQSESTISLRSAHTSISYSSRRDGSSAADLPPSPRPACTNARAPESEYRHAESLISQSVSPRMQSPILSTRSFSSISERLARNVAPALRPSLSRQPTPRLPSPVLSPRLAPQPVAAPPPKTASRPNSSLKPSVAAGSSGQSSDTEETVPTAAETPKAKVASIEPAAAAPTKTIEVTWHCRVCDMEPVAPTATLCGHIFCTTCIVQELVKQGSCPVCKKMILLRLHPEMA</sequence>
<comment type="subcellular location">
    <subcellularLocation>
        <location evidence="1">Nucleus</location>
    </subcellularLocation>
</comment>
<dbReference type="GO" id="GO:0008270">
    <property type="term" value="F:zinc ion binding"/>
    <property type="evidence" value="ECO:0007669"/>
    <property type="project" value="UniProtKB-KW"/>
</dbReference>
<dbReference type="STRING" id="1328759.A0A5C2S0J8"/>
<protein>
    <recommendedName>
        <fullName evidence="13">RING-type domain-containing protein</fullName>
    </recommendedName>
</protein>
<accession>A0A5C2S0J8</accession>
<dbReference type="SUPFAM" id="SSF57667">
    <property type="entry name" value="beta-beta-alpha zinc fingers"/>
    <property type="match status" value="2"/>
</dbReference>
<keyword evidence="6" id="KW-0539">Nucleus</keyword>
<dbReference type="PROSITE" id="PS00028">
    <property type="entry name" value="ZINC_FINGER_C2H2_1"/>
    <property type="match status" value="5"/>
</dbReference>
<dbReference type="Pfam" id="PF12874">
    <property type="entry name" value="zf-met"/>
    <property type="match status" value="1"/>
</dbReference>
<keyword evidence="12" id="KW-1185">Reference proteome</keyword>
<evidence type="ECO:0000256" key="8">
    <source>
        <dbReference type="SAM" id="MobiDB-lite"/>
    </source>
</evidence>
<evidence type="ECO:0000256" key="2">
    <source>
        <dbReference type="ARBA" id="ARBA00022723"/>
    </source>
</evidence>
<feature type="compositionally biased region" description="Low complexity" evidence="8">
    <location>
        <begin position="529"/>
        <end position="538"/>
    </location>
</feature>
<keyword evidence="5" id="KW-0862">Zinc</keyword>
<proteinExistence type="predicted"/>
<dbReference type="Gene3D" id="3.30.40.10">
    <property type="entry name" value="Zinc/RING finger domain, C3HC4 (zinc finger)"/>
    <property type="match status" value="1"/>
</dbReference>
<dbReference type="SMART" id="SM00355">
    <property type="entry name" value="ZnF_C2H2"/>
    <property type="match status" value="9"/>
</dbReference>
<evidence type="ECO:0008006" key="13">
    <source>
        <dbReference type="Google" id="ProtNLM"/>
    </source>
</evidence>
<reference evidence="11" key="1">
    <citation type="journal article" date="2018" name="Genome Biol. Evol.">
        <title>Genomics and development of Lentinus tigrinus, a white-rot wood-decaying mushroom with dimorphic fruiting bodies.</title>
        <authorList>
            <person name="Wu B."/>
            <person name="Xu Z."/>
            <person name="Knudson A."/>
            <person name="Carlson A."/>
            <person name="Chen N."/>
            <person name="Kovaka S."/>
            <person name="LaButti K."/>
            <person name="Lipzen A."/>
            <person name="Pennachio C."/>
            <person name="Riley R."/>
            <person name="Schakwitz W."/>
            <person name="Umezawa K."/>
            <person name="Ohm R.A."/>
            <person name="Grigoriev I.V."/>
            <person name="Nagy L.G."/>
            <person name="Gibbons J."/>
            <person name="Hibbett D."/>
        </authorList>
    </citation>
    <scope>NUCLEOTIDE SEQUENCE [LARGE SCALE GENOMIC DNA]</scope>
    <source>
        <strain evidence="11">ALCF2SS1-6</strain>
    </source>
</reference>
<dbReference type="InterPro" id="IPR013087">
    <property type="entry name" value="Znf_C2H2_type"/>
</dbReference>
<dbReference type="PROSITE" id="PS00518">
    <property type="entry name" value="ZF_RING_1"/>
    <property type="match status" value="1"/>
</dbReference>
<dbReference type="PANTHER" id="PTHR24406">
    <property type="entry name" value="TRANSCRIPTIONAL REPRESSOR CTCFL-RELATED"/>
    <property type="match status" value="1"/>
</dbReference>
<dbReference type="InterPro" id="IPR018957">
    <property type="entry name" value="Znf_C3HC4_RING-type"/>
</dbReference>
<feature type="domain" description="RING-type" evidence="9">
    <location>
        <begin position="606"/>
        <end position="644"/>
    </location>
</feature>
<dbReference type="OrthoDB" id="6105938at2759"/>
<feature type="domain" description="C2H2-type" evidence="10">
    <location>
        <begin position="131"/>
        <end position="154"/>
    </location>
</feature>
<dbReference type="Pfam" id="PF13912">
    <property type="entry name" value="zf-C2H2_6"/>
    <property type="match status" value="1"/>
</dbReference>
<evidence type="ECO:0000313" key="11">
    <source>
        <dbReference type="EMBL" id="RPD56935.1"/>
    </source>
</evidence>
<dbReference type="PROSITE" id="PS50089">
    <property type="entry name" value="ZF_RING_2"/>
    <property type="match status" value="1"/>
</dbReference>
<dbReference type="EMBL" id="ML122284">
    <property type="protein sequence ID" value="RPD56935.1"/>
    <property type="molecule type" value="Genomic_DNA"/>
</dbReference>
<feature type="compositionally biased region" description="Polar residues" evidence="8">
    <location>
        <begin position="550"/>
        <end position="569"/>
    </location>
</feature>
<dbReference type="InterPro" id="IPR036236">
    <property type="entry name" value="Znf_C2H2_sf"/>
</dbReference>
<dbReference type="Proteomes" id="UP000313359">
    <property type="component" value="Unassembled WGS sequence"/>
</dbReference>
<dbReference type="AlphaFoldDB" id="A0A5C2S0J8"/>
<feature type="compositionally biased region" description="Low complexity" evidence="8">
    <location>
        <begin position="442"/>
        <end position="456"/>
    </location>
</feature>
<dbReference type="InterPro" id="IPR050888">
    <property type="entry name" value="ZnF_C2H2-type_TF"/>
</dbReference>
<evidence type="ECO:0000256" key="1">
    <source>
        <dbReference type="ARBA" id="ARBA00004123"/>
    </source>
</evidence>
<feature type="region of interest" description="Disordered" evidence="8">
    <location>
        <begin position="252"/>
        <end position="377"/>
    </location>
</feature>
<feature type="compositionally biased region" description="Pro residues" evidence="8">
    <location>
        <begin position="263"/>
        <end position="308"/>
    </location>
</feature>
<dbReference type="GO" id="GO:0005634">
    <property type="term" value="C:nucleus"/>
    <property type="evidence" value="ECO:0007669"/>
    <property type="project" value="UniProtKB-SubCell"/>
</dbReference>
<name>A0A5C2S0J8_9APHY</name>
<dbReference type="Pfam" id="PF00097">
    <property type="entry name" value="zf-C3HC4"/>
    <property type="match status" value="1"/>
</dbReference>
<evidence type="ECO:0000259" key="10">
    <source>
        <dbReference type="PROSITE" id="PS50157"/>
    </source>
</evidence>
<evidence type="ECO:0000256" key="5">
    <source>
        <dbReference type="ARBA" id="ARBA00022833"/>
    </source>
</evidence>